<comment type="caution">
    <text evidence="2">The sequence shown here is derived from an EMBL/GenBank/DDBJ whole genome shotgun (WGS) entry which is preliminary data.</text>
</comment>
<proteinExistence type="predicted"/>
<gene>
    <name evidence="2" type="ORF">RM530_18170</name>
</gene>
<dbReference type="InterPro" id="IPR012296">
    <property type="entry name" value="Nuclease_put_TT1808"/>
</dbReference>
<sequence length="191" mass="21400">MSMQTTRAQGQAPKRHLHTVRDYYLMAQAGILRPEDRTELIDGEIIDMAPIGSAHASVVKKIVWQLQTQLLNQAILSVQDPIHLNDLSQPQPDIALLRPRPDFYRDAHPQAADVLLLIEVADSSLDYDRNTKLALYARHAIPEVWLVDLPASRVERWQQPSTKTYQTQDILSGHVAPGLLPACGIDISALF</sequence>
<evidence type="ECO:0000313" key="2">
    <source>
        <dbReference type="EMBL" id="MDT0499271.1"/>
    </source>
</evidence>
<accession>A0ABU2WN69</accession>
<keyword evidence="2" id="KW-0255">Endonuclease</keyword>
<dbReference type="InterPro" id="IPR011335">
    <property type="entry name" value="Restrct_endonuc-II-like"/>
</dbReference>
<evidence type="ECO:0000259" key="1">
    <source>
        <dbReference type="Pfam" id="PF05685"/>
    </source>
</evidence>
<organism evidence="2 3">
    <name type="scientific">Banduia mediterranea</name>
    <dbReference type="NCBI Taxonomy" id="3075609"/>
    <lineage>
        <taxon>Bacteria</taxon>
        <taxon>Pseudomonadati</taxon>
        <taxon>Pseudomonadota</taxon>
        <taxon>Gammaproteobacteria</taxon>
        <taxon>Nevskiales</taxon>
        <taxon>Algiphilaceae</taxon>
        <taxon>Banduia</taxon>
    </lineage>
</organism>
<dbReference type="PANTHER" id="PTHR35400:SF1">
    <property type="entry name" value="SLR1083 PROTEIN"/>
    <property type="match status" value="1"/>
</dbReference>
<dbReference type="SUPFAM" id="SSF52980">
    <property type="entry name" value="Restriction endonuclease-like"/>
    <property type="match status" value="1"/>
</dbReference>
<protein>
    <submittedName>
        <fullName evidence="2">Uma2 family endonuclease</fullName>
    </submittedName>
</protein>
<keyword evidence="2" id="KW-0378">Hydrolase</keyword>
<feature type="domain" description="Putative restriction endonuclease" evidence="1">
    <location>
        <begin position="23"/>
        <end position="174"/>
    </location>
</feature>
<dbReference type="PANTHER" id="PTHR35400">
    <property type="entry name" value="SLR1083 PROTEIN"/>
    <property type="match status" value="1"/>
</dbReference>
<dbReference type="Pfam" id="PF05685">
    <property type="entry name" value="Uma2"/>
    <property type="match status" value="1"/>
</dbReference>
<dbReference type="GO" id="GO:0004519">
    <property type="term" value="F:endonuclease activity"/>
    <property type="evidence" value="ECO:0007669"/>
    <property type="project" value="UniProtKB-KW"/>
</dbReference>
<dbReference type="EMBL" id="JAVRIC010000046">
    <property type="protein sequence ID" value="MDT0499271.1"/>
    <property type="molecule type" value="Genomic_DNA"/>
</dbReference>
<dbReference type="InterPro" id="IPR008538">
    <property type="entry name" value="Uma2"/>
</dbReference>
<name>A0ABU2WN69_9GAMM</name>
<keyword evidence="3" id="KW-1185">Reference proteome</keyword>
<dbReference type="RefSeq" id="WP_311366681.1">
    <property type="nucleotide sequence ID" value="NZ_JAVRIC010000046.1"/>
</dbReference>
<evidence type="ECO:0000313" key="3">
    <source>
        <dbReference type="Proteomes" id="UP001254608"/>
    </source>
</evidence>
<dbReference type="Gene3D" id="3.90.1570.10">
    <property type="entry name" value="tt1808, chain A"/>
    <property type="match status" value="1"/>
</dbReference>
<dbReference type="CDD" id="cd06260">
    <property type="entry name" value="DUF820-like"/>
    <property type="match status" value="1"/>
</dbReference>
<reference evidence="2 3" key="1">
    <citation type="submission" date="2023-09" db="EMBL/GenBank/DDBJ databases">
        <authorList>
            <person name="Rey-Velasco X."/>
        </authorList>
    </citation>
    <scope>NUCLEOTIDE SEQUENCE [LARGE SCALE GENOMIC DNA]</scope>
    <source>
        <strain evidence="2 3">W345</strain>
    </source>
</reference>
<dbReference type="Proteomes" id="UP001254608">
    <property type="component" value="Unassembled WGS sequence"/>
</dbReference>
<keyword evidence="2" id="KW-0540">Nuclease</keyword>